<reference evidence="1 2" key="1">
    <citation type="submission" date="2017-09" db="EMBL/GenBank/DDBJ databases">
        <authorList>
            <person name="Perez-Cataluna A."/>
            <person name="Figueras M.J."/>
            <person name="Salas-Masso N."/>
        </authorList>
    </citation>
    <scope>NUCLEOTIDE SEQUENCE [LARGE SCALE GENOMIC DNA]</scope>
    <source>
        <strain evidence="1 2">F138-33</strain>
    </source>
</reference>
<evidence type="ECO:0008006" key="3">
    <source>
        <dbReference type="Google" id="ProtNLM"/>
    </source>
</evidence>
<protein>
    <recommendedName>
        <fullName evidence="3">SIR2-like domain-containing protein</fullName>
    </recommendedName>
</protein>
<dbReference type="RefSeq" id="WP_099333682.1">
    <property type="nucleotide sequence ID" value="NZ_CP042812.1"/>
</dbReference>
<dbReference type="Proteomes" id="UP000221384">
    <property type="component" value="Unassembled WGS sequence"/>
</dbReference>
<comment type="caution">
    <text evidence="1">The sequence shown here is derived from an EMBL/GenBank/DDBJ whole genome shotgun (WGS) entry which is preliminary data.</text>
</comment>
<accession>A0ABX4LW94</accession>
<sequence length="385" mass="45674">MTRTTGFLLGAGASYELGLPLVDELTIEFKRSILRNWNAPYYKVSRKIEEVLYPLLNDNSMNYEDIIGRIEVEINRTRGNNQLYQEWYAVLGRYLEAVFILLLERHTKNEQFINERLYLLEEIKNFCSEKPLWIFSLNHDLIIEMIAKHYQIPLKCGFNTYKEVSGIKFEELSREDMEKNRFKFIYNEAGINLVKLHGSLDIFTYLDGKSYLKLAHNIGNDSTLIKGINQLISNDPTIKQGVKCTNEITYYDENNVLQFLRMTIMSGKHKYSSKVSHNMDDWFFKIFKRHINYVNELYCIGYSFQDKHINSVVYDWLAFSNERKIIIVNPYIKEIPNDFKHISDQVEIQNKGFLNFLNKKNKKMDIKFNQTFRDLSRKKFIKNNV</sequence>
<dbReference type="EMBL" id="NWVW01000002">
    <property type="protein sequence ID" value="PHO10769.1"/>
    <property type="molecule type" value="Genomic_DNA"/>
</dbReference>
<organism evidence="1 2">
    <name type="scientific">Malaciobacter canalis</name>
    <dbReference type="NCBI Taxonomy" id="1912871"/>
    <lineage>
        <taxon>Bacteria</taxon>
        <taxon>Pseudomonadati</taxon>
        <taxon>Campylobacterota</taxon>
        <taxon>Epsilonproteobacteria</taxon>
        <taxon>Campylobacterales</taxon>
        <taxon>Arcobacteraceae</taxon>
        <taxon>Malaciobacter</taxon>
    </lineage>
</organism>
<gene>
    <name evidence="1" type="ORF">CPG37_02695</name>
</gene>
<keyword evidence="2" id="KW-1185">Reference proteome</keyword>
<proteinExistence type="predicted"/>
<name>A0ABX4LW94_9BACT</name>
<evidence type="ECO:0000313" key="1">
    <source>
        <dbReference type="EMBL" id="PHO10769.1"/>
    </source>
</evidence>
<evidence type="ECO:0000313" key="2">
    <source>
        <dbReference type="Proteomes" id="UP000221384"/>
    </source>
</evidence>